<evidence type="ECO:0000256" key="2">
    <source>
        <dbReference type="ARBA" id="ARBA00022741"/>
    </source>
</evidence>
<feature type="domain" description="ABC transporter" evidence="6">
    <location>
        <begin position="5"/>
        <end position="241"/>
    </location>
</feature>
<dbReference type="PANTHER" id="PTHR42794">
    <property type="entry name" value="HEMIN IMPORT ATP-BINDING PROTEIN HMUV"/>
    <property type="match status" value="1"/>
</dbReference>
<gene>
    <name evidence="7" type="ORF">GA0061071_103292</name>
</gene>
<keyword evidence="2" id="KW-0547">Nucleotide-binding</keyword>
<comment type="function">
    <text evidence="5">Part of the ABC transporter complex HmuTUV involved in hemin import. Responsible for energy coupling to the transport system.</text>
</comment>
<evidence type="ECO:0000256" key="3">
    <source>
        <dbReference type="ARBA" id="ARBA00022840"/>
    </source>
</evidence>
<dbReference type="EMBL" id="FMAY01000003">
    <property type="protein sequence ID" value="SCB97556.1"/>
    <property type="molecule type" value="Genomic_DNA"/>
</dbReference>
<proteinExistence type="predicted"/>
<dbReference type="InterPro" id="IPR003593">
    <property type="entry name" value="AAA+_ATPase"/>
</dbReference>
<evidence type="ECO:0000313" key="7">
    <source>
        <dbReference type="EMBL" id="SCB97556.1"/>
    </source>
</evidence>
<dbReference type="SUPFAM" id="SSF52540">
    <property type="entry name" value="P-loop containing nucleoside triphosphate hydrolases"/>
    <property type="match status" value="1"/>
</dbReference>
<dbReference type="InterPro" id="IPR017871">
    <property type="entry name" value="ABC_transporter-like_CS"/>
</dbReference>
<evidence type="ECO:0000256" key="4">
    <source>
        <dbReference type="ARBA" id="ARBA00022967"/>
    </source>
</evidence>
<evidence type="ECO:0000313" key="8">
    <source>
        <dbReference type="Proteomes" id="UP000198975"/>
    </source>
</evidence>
<dbReference type="Gene3D" id="3.40.50.300">
    <property type="entry name" value="P-loop containing nucleotide triphosphate hydrolases"/>
    <property type="match status" value="1"/>
</dbReference>
<evidence type="ECO:0000256" key="1">
    <source>
        <dbReference type="ARBA" id="ARBA00022448"/>
    </source>
</evidence>
<protein>
    <submittedName>
        <fullName evidence="7">Iron complex transport system ATP-binding protein</fullName>
    </submittedName>
</protein>
<dbReference type="CDD" id="cd03214">
    <property type="entry name" value="ABC_Iron-Siderophores_B12_Hemin"/>
    <property type="match status" value="1"/>
</dbReference>
<keyword evidence="4" id="KW-1278">Translocase</keyword>
<evidence type="ECO:0000259" key="6">
    <source>
        <dbReference type="PROSITE" id="PS50893"/>
    </source>
</evidence>
<dbReference type="Pfam" id="PF00005">
    <property type="entry name" value="ABC_tran"/>
    <property type="match status" value="1"/>
</dbReference>
<accession>A0A1C4ASU0</accession>
<dbReference type="OrthoDB" id="5292475at2"/>
<dbReference type="InterPro" id="IPR027417">
    <property type="entry name" value="P-loop_NTPase"/>
</dbReference>
<dbReference type="NCBIfam" id="NF010068">
    <property type="entry name" value="PRK13548.1"/>
    <property type="match status" value="1"/>
</dbReference>
<dbReference type="Proteomes" id="UP000198975">
    <property type="component" value="Unassembled WGS sequence"/>
</dbReference>
<sequence>MDNTLTATHLHLKVGARQLIEDVSLTLTCGERVALIGPNGAGKSTLLRLLTGYLPTASGECSLAGRALSQWSPAALSRHRAVMLQHTQPGFDWPVEAIVAMGRAPWGQKGERDIVQQVLALTGCDALRGRRYTTLSGGEQQRVQLARSLAQLWRDDAPEGWLFLDEPTSALDLYHQQQLLRLLKRLTQKGKLHVCAVLHDLNLAALWADRILLLHNGKLVAQGAPGAVIQRAVIAKWYGADVLVGEHPGGDAPQVFLSA</sequence>
<keyword evidence="1" id="KW-0813">Transport</keyword>
<dbReference type="SMART" id="SM00382">
    <property type="entry name" value="AAA"/>
    <property type="match status" value="1"/>
</dbReference>
<reference evidence="8" key="1">
    <citation type="submission" date="2016-08" db="EMBL/GenBank/DDBJ databases">
        <authorList>
            <person name="Varghese N."/>
            <person name="Submissions Spin"/>
        </authorList>
    </citation>
    <scope>NUCLEOTIDE SEQUENCE [LARGE SCALE GENOMIC DNA]</scope>
    <source>
        <strain evidence="8">REICA_082</strain>
    </source>
</reference>
<dbReference type="PROSITE" id="PS50893">
    <property type="entry name" value="ABC_TRANSPORTER_2"/>
    <property type="match status" value="1"/>
</dbReference>
<dbReference type="GO" id="GO:0005524">
    <property type="term" value="F:ATP binding"/>
    <property type="evidence" value="ECO:0007669"/>
    <property type="project" value="UniProtKB-KW"/>
</dbReference>
<dbReference type="RefSeq" id="WP_088236791.1">
    <property type="nucleotide sequence ID" value="NZ_FMAY01000003.1"/>
</dbReference>
<dbReference type="GO" id="GO:0016887">
    <property type="term" value="F:ATP hydrolysis activity"/>
    <property type="evidence" value="ECO:0007669"/>
    <property type="project" value="InterPro"/>
</dbReference>
<keyword evidence="3 7" id="KW-0067">ATP-binding</keyword>
<organism evidence="7 8">
    <name type="scientific">Kosakonia oryzendophytica</name>
    <dbReference type="NCBI Taxonomy" id="1005665"/>
    <lineage>
        <taxon>Bacteria</taxon>
        <taxon>Pseudomonadati</taxon>
        <taxon>Pseudomonadota</taxon>
        <taxon>Gammaproteobacteria</taxon>
        <taxon>Enterobacterales</taxon>
        <taxon>Enterobacteriaceae</taxon>
        <taxon>Kosakonia</taxon>
    </lineage>
</organism>
<name>A0A1C4ASU0_9ENTR</name>
<dbReference type="PROSITE" id="PS00211">
    <property type="entry name" value="ABC_TRANSPORTER_1"/>
    <property type="match status" value="1"/>
</dbReference>
<dbReference type="AlphaFoldDB" id="A0A1C4ASU0"/>
<evidence type="ECO:0000256" key="5">
    <source>
        <dbReference type="ARBA" id="ARBA00037066"/>
    </source>
</evidence>
<dbReference type="InterPro" id="IPR003439">
    <property type="entry name" value="ABC_transporter-like_ATP-bd"/>
</dbReference>
<dbReference type="PANTHER" id="PTHR42794:SF1">
    <property type="entry name" value="HEMIN IMPORT ATP-BINDING PROTEIN HMUV"/>
    <property type="match status" value="1"/>
</dbReference>
<keyword evidence="8" id="KW-1185">Reference proteome</keyword>